<evidence type="ECO:0000256" key="9">
    <source>
        <dbReference type="ARBA" id="ARBA00023326"/>
    </source>
</evidence>
<dbReference type="InterPro" id="IPR016283">
    <property type="entry name" value="Glyco_hydro_19"/>
</dbReference>
<dbReference type="GO" id="GO:0008843">
    <property type="term" value="F:endochitinase activity"/>
    <property type="evidence" value="ECO:0007669"/>
    <property type="project" value="UniProtKB-EC"/>
</dbReference>
<keyword evidence="5" id="KW-0146">Chitin degradation</keyword>
<evidence type="ECO:0000256" key="2">
    <source>
        <dbReference type="ARBA" id="ARBA00012729"/>
    </source>
</evidence>
<dbReference type="Proteomes" id="UP000811609">
    <property type="component" value="Chromosome 2"/>
</dbReference>
<dbReference type="EMBL" id="CM031810">
    <property type="protein sequence ID" value="KAG6664569.1"/>
    <property type="molecule type" value="Genomic_DNA"/>
</dbReference>
<dbReference type="InterPro" id="IPR000726">
    <property type="entry name" value="Glyco_hydro_19_cat"/>
</dbReference>
<evidence type="ECO:0000259" key="10">
    <source>
        <dbReference type="PROSITE" id="PS00773"/>
    </source>
</evidence>
<evidence type="ECO:0000256" key="1">
    <source>
        <dbReference type="ARBA" id="ARBA00000822"/>
    </source>
</evidence>
<dbReference type="CDD" id="cd00325">
    <property type="entry name" value="chitinase_GH19"/>
    <property type="match status" value="1"/>
</dbReference>
<comment type="caution">
    <text evidence="11">The sequence shown here is derived from an EMBL/GenBank/DDBJ whole genome shotgun (WGS) entry which is preliminary data.</text>
</comment>
<organism evidence="11 12">
    <name type="scientific">Carya illinoinensis</name>
    <name type="common">Pecan</name>
    <dbReference type="NCBI Taxonomy" id="32201"/>
    <lineage>
        <taxon>Eukaryota</taxon>
        <taxon>Viridiplantae</taxon>
        <taxon>Streptophyta</taxon>
        <taxon>Embryophyta</taxon>
        <taxon>Tracheophyta</taxon>
        <taxon>Spermatophyta</taxon>
        <taxon>Magnoliopsida</taxon>
        <taxon>eudicotyledons</taxon>
        <taxon>Gunneridae</taxon>
        <taxon>Pentapetalae</taxon>
        <taxon>rosids</taxon>
        <taxon>fabids</taxon>
        <taxon>Fagales</taxon>
        <taxon>Juglandaceae</taxon>
        <taxon>Carya</taxon>
    </lineage>
</organism>
<evidence type="ECO:0000256" key="7">
    <source>
        <dbReference type="ARBA" id="ARBA00023277"/>
    </source>
</evidence>
<comment type="catalytic activity">
    <reaction evidence="1">
        <text>Random endo-hydrolysis of N-acetyl-beta-D-glucosaminide (1-&gt;4)-beta-linkages in chitin and chitodextrins.</text>
        <dbReference type="EC" id="3.2.1.14"/>
    </reaction>
</comment>
<accession>A0A8T1RD77</accession>
<keyword evidence="9" id="KW-0624">Polysaccharide degradation</keyword>
<evidence type="ECO:0000313" key="11">
    <source>
        <dbReference type="EMBL" id="KAG6664569.1"/>
    </source>
</evidence>
<keyword evidence="4" id="KW-0378">Hydrolase</keyword>
<evidence type="ECO:0000256" key="4">
    <source>
        <dbReference type="ARBA" id="ARBA00022801"/>
    </source>
</evidence>
<proteinExistence type="predicted"/>
<gene>
    <name evidence="11" type="ORF">CIPAW_02G102100</name>
</gene>
<dbReference type="GO" id="GO:0000272">
    <property type="term" value="P:polysaccharide catabolic process"/>
    <property type="evidence" value="ECO:0007669"/>
    <property type="project" value="UniProtKB-KW"/>
</dbReference>
<keyword evidence="12" id="KW-1185">Reference proteome</keyword>
<dbReference type="PANTHER" id="PTHR22595:SF197">
    <property type="entry name" value="CHITINASE FAMILY PROTEIN"/>
    <property type="match status" value="1"/>
</dbReference>
<dbReference type="PIRSF" id="PIRSF001060">
    <property type="entry name" value="Endochitinase"/>
    <property type="match status" value="1"/>
</dbReference>
<evidence type="ECO:0000256" key="8">
    <source>
        <dbReference type="ARBA" id="ARBA00023295"/>
    </source>
</evidence>
<reference evidence="11" key="1">
    <citation type="submission" date="2020-12" db="EMBL/GenBank/DDBJ databases">
        <title>WGS assembly of Carya illinoinensis cv. Pawnee.</title>
        <authorList>
            <person name="Platts A."/>
            <person name="Shu S."/>
            <person name="Wright S."/>
            <person name="Barry K."/>
            <person name="Edger P."/>
            <person name="Pires J.C."/>
            <person name="Schmutz J."/>
        </authorList>
    </citation>
    <scope>NUCLEOTIDE SEQUENCE</scope>
    <source>
        <tissue evidence="11">Leaf</tissue>
    </source>
</reference>
<dbReference type="EC" id="3.2.1.14" evidence="2"/>
<dbReference type="Pfam" id="PF00182">
    <property type="entry name" value="Glyco_hydro_19"/>
    <property type="match status" value="2"/>
</dbReference>
<sequence>MGLVGIVLVGIGHQEYYNRYDCLGKSFYTRAAFINALGSYKQFGKIGSADDSKREIAAFFTHATHETGSFCHIEERNDPATENYCNAKKTGSICCRAMVEILSEYPQYPCNPSKRYYGRGPLQITWNYNYAQAGSNKGFDGLNSPETVATDTVVSFKAAMWHWMTSVQQYVSQGFGATIKAINGDVECNGKEPAKVQSRIDKYTQYCQQFGVAPGENLSC</sequence>
<protein>
    <recommendedName>
        <fullName evidence="2">chitinase</fullName>
        <ecNumber evidence="2">3.2.1.14</ecNumber>
    </recommendedName>
</protein>
<keyword evidence="3" id="KW-0147">Chitin-binding</keyword>
<keyword evidence="8" id="KW-0326">Glycosidase</keyword>
<dbReference type="GO" id="GO:0008061">
    <property type="term" value="F:chitin binding"/>
    <property type="evidence" value="ECO:0007669"/>
    <property type="project" value="UniProtKB-KW"/>
</dbReference>
<evidence type="ECO:0000313" key="12">
    <source>
        <dbReference type="Proteomes" id="UP000811609"/>
    </source>
</evidence>
<dbReference type="PROSITE" id="PS00773">
    <property type="entry name" value="CHITINASE_19_1"/>
    <property type="match status" value="1"/>
</dbReference>
<dbReference type="AlphaFoldDB" id="A0A8T1RD77"/>
<keyword evidence="6" id="KW-1015">Disulfide bond</keyword>
<dbReference type="GO" id="GO:0006032">
    <property type="term" value="P:chitin catabolic process"/>
    <property type="evidence" value="ECO:0007669"/>
    <property type="project" value="UniProtKB-KW"/>
</dbReference>
<keyword evidence="7" id="KW-0119">Carbohydrate metabolism</keyword>
<dbReference type="GO" id="GO:0016998">
    <property type="term" value="P:cell wall macromolecule catabolic process"/>
    <property type="evidence" value="ECO:0007669"/>
    <property type="project" value="InterPro"/>
</dbReference>
<evidence type="ECO:0000256" key="6">
    <source>
        <dbReference type="ARBA" id="ARBA00023157"/>
    </source>
</evidence>
<evidence type="ECO:0000256" key="5">
    <source>
        <dbReference type="ARBA" id="ARBA00023024"/>
    </source>
</evidence>
<evidence type="ECO:0000256" key="3">
    <source>
        <dbReference type="ARBA" id="ARBA00022669"/>
    </source>
</evidence>
<dbReference type="PANTHER" id="PTHR22595">
    <property type="entry name" value="CHITINASE-RELATED"/>
    <property type="match status" value="1"/>
</dbReference>
<name>A0A8T1RD77_CARIL</name>
<feature type="domain" description="Glycoside hydrolase family 19 catalytic" evidence="10">
    <location>
        <begin position="22"/>
        <end position="44"/>
    </location>
</feature>